<dbReference type="EMBL" id="JASPKZ010008629">
    <property type="protein sequence ID" value="KAJ9579174.1"/>
    <property type="molecule type" value="Genomic_DNA"/>
</dbReference>
<keyword evidence="2" id="KW-1185">Reference proteome</keyword>
<proteinExistence type="predicted"/>
<name>A0AAD7ZEM1_DIPPU</name>
<organism evidence="1 2">
    <name type="scientific">Diploptera punctata</name>
    <name type="common">Pacific beetle cockroach</name>
    <dbReference type="NCBI Taxonomy" id="6984"/>
    <lineage>
        <taxon>Eukaryota</taxon>
        <taxon>Metazoa</taxon>
        <taxon>Ecdysozoa</taxon>
        <taxon>Arthropoda</taxon>
        <taxon>Hexapoda</taxon>
        <taxon>Insecta</taxon>
        <taxon>Pterygota</taxon>
        <taxon>Neoptera</taxon>
        <taxon>Polyneoptera</taxon>
        <taxon>Dictyoptera</taxon>
        <taxon>Blattodea</taxon>
        <taxon>Blaberoidea</taxon>
        <taxon>Blaberidae</taxon>
        <taxon>Diplopterinae</taxon>
        <taxon>Diploptera</taxon>
    </lineage>
</organism>
<dbReference type="AlphaFoldDB" id="A0AAD7ZEM1"/>
<comment type="caution">
    <text evidence="1">The sequence shown here is derived from an EMBL/GenBank/DDBJ whole genome shotgun (WGS) entry which is preliminary data.</text>
</comment>
<reference evidence="1" key="2">
    <citation type="submission" date="2023-05" db="EMBL/GenBank/DDBJ databases">
        <authorList>
            <person name="Fouks B."/>
        </authorList>
    </citation>
    <scope>NUCLEOTIDE SEQUENCE</scope>
    <source>
        <strain evidence="1">Stay&amp;Tobe</strain>
        <tissue evidence="1">Testes</tissue>
    </source>
</reference>
<dbReference type="Proteomes" id="UP001233999">
    <property type="component" value="Unassembled WGS sequence"/>
</dbReference>
<evidence type="ECO:0000313" key="2">
    <source>
        <dbReference type="Proteomes" id="UP001233999"/>
    </source>
</evidence>
<sequence length="52" mass="6101">LILLKFRLLPFSPRIESDAIKRPVSYVIFKLSAPMKIFVDETVALRVNTYKY</sequence>
<accession>A0AAD7ZEM1</accession>
<gene>
    <name evidence="1" type="ORF">L9F63_024718</name>
</gene>
<evidence type="ECO:0000313" key="1">
    <source>
        <dbReference type="EMBL" id="KAJ9579174.1"/>
    </source>
</evidence>
<reference evidence="1" key="1">
    <citation type="journal article" date="2023" name="IScience">
        <title>Live-bearing cockroach genome reveals convergent evolutionary mechanisms linked to viviparity in insects and beyond.</title>
        <authorList>
            <person name="Fouks B."/>
            <person name="Harrison M.C."/>
            <person name="Mikhailova A.A."/>
            <person name="Marchal E."/>
            <person name="English S."/>
            <person name="Carruthers M."/>
            <person name="Jennings E.C."/>
            <person name="Chiamaka E.L."/>
            <person name="Frigard R.A."/>
            <person name="Pippel M."/>
            <person name="Attardo G.M."/>
            <person name="Benoit J.B."/>
            <person name="Bornberg-Bauer E."/>
            <person name="Tobe S.S."/>
        </authorList>
    </citation>
    <scope>NUCLEOTIDE SEQUENCE</scope>
    <source>
        <tissue evidence="1">Testes</tissue>
    </source>
</reference>
<protein>
    <submittedName>
        <fullName evidence="1">Uncharacterized protein</fullName>
    </submittedName>
</protein>
<feature type="non-terminal residue" evidence="1">
    <location>
        <position position="52"/>
    </location>
</feature>
<feature type="non-terminal residue" evidence="1">
    <location>
        <position position="1"/>
    </location>
</feature>